<keyword evidence="8" id="KW-0902">Two-component regulatory system</keyword>
<keyword evidence="9" id="KW-0812">Transmembrane</keyword>
<dbReference type="Gene3D" id="1.10.287.130">
    <property type="match status" value="1"/>
</dbReference>
<dbReference type="GO" id="GO:0005524">
    <property type="term" value="F:ATP binding"/>
    <property type="evidence" value="ECO:0007669"/>
    <property type="project" value="UniProtKB-KW"/>
</dbReference>
<dbReference type="GO" id="GO:0000155">
    <property type="term" value="F:phosphorelay sensor kinase activity"/>
    <property type="evidence" value="ECO:0007669"/>
    <property type="project" value="InterPro"/>
</dbReference>
<dbReference type="CDD" id="cd00082">
    <property type="entry name" value="HisKA"/>
    <property type="match status" value="1"/>
</dbReference>
<comment type="caution">
    <text evidence="11">The sequence shown here is derived from an EMBL/GenBank/DDBJ whole genome shotgun (WGS) entry which is preliminary data.</text>
</comment>
<evidence type="ECO:0000259" key="10">
    <source>
        <dbReference type="PROSITE" id="PS50109"/>
    </source>
</evidence>
<dbReference type="PROSITE" id="PS50109">
    <property type="entry name" value="HIS_KIN"/>
    <property type="match status" value="1"/>
</dbReference>
<keyword evidence="3" id="KW-0597">Phosphoprotein</keyword>
<dbReference type="InterPro" id="IPR003661">
    <property type="entry name" value="HisK_dim/P_dom"/>
</dbReference>
<evidence type="ECO:0000313" key="12">
    <source>
        <dbReference type="Proteomes" id="UP000623842"/>
    </source>
</evidence>
<dbReference type="InterPro" id="IPR036890">
    <property type="entry name" value="HATPase_C_sf"/>
</dbReference>
<evidence type="ECO:0000256" key="3">
    <source>
        <dbReference type="ARBA" id="ARBA00022553"/>
    </source>
</evidence>
<evidence type="ECO:0000313" key="11">
    <source>
        <dbReference type="EMBL" id="GHG00466.1"/>
    </source>
</evidence>
<dbReference type="Proteomes" id="UP000623842">
    <property type="component" value="Unassembled WGS sequence"/>
</dbReference>
<dbReference type="Pfam" id="PF02518">
    <property type="entry name" value="HATPase_c"/>
    <property type="match status" value="1"/>
</dbReference>
<dbReference type="InterPro" id="IPR005467">
    <property type="entry name" value="His_kinase_dom"/>
</dbReference>
<dbReference type="SUPFAM" id="SSF55874">
    <property type="entry name" value="ATPase domain of HSP90 chaperone/DNA topoisomerase II/histidine kinase"/>
    <property type="match status" value="1"/>
</dbReference>
<evidence type="ECO:0000256" key="1">
    <source>
        <dbReference type="ARBA" id="ARBA00000085"/>
    </source>
</evidence>
<feature type="transmembrane region" description="Helical" evidence="9">
    <location>
        <begin position="36"/>
        <end position="55"/>
    </location>
</feature>
<accession>A0A919BLX3</accession>
<reference evidence="11" key="1">
    <citation type="journal article" date="2014" name="Int. J. Syst. Evol. Microbiol.">
        <title>Complete genome sequence of Corynebacterium casei LMG S-19264T (=DSM 44701T), isolated from a smear-ripened cheese.</title>
        <authorList>
            <consortium name="US DOE Joint Genome Institute (JGI-PGF)"/>
            <person name="Walter F."/>
            <person name="Albersmeier A."/>
            <person name="Kalinowski J."/>
            <person name="Ruckert C."/>
        </authorList>
    </citation>
    <scope>NUCLEOTIDE SEQUENCE</scope>
    <source>
        <strain evidence="11">KCTC 42731</strain>
    </source>
</reference>
<dbReference type="InterPro" id="IPR003594">
    <property type="entry name" value="HATPase_dom"/>
</dbReference>
<gene>
    <name evidence="11" type="ORF">GCM10017161_31430</name>
</gene>
<dbReference type="InterPro" id="IPR036097">
    <property type="entry name" value="HisK_dim/P_sf"/>
</dbReference>
<keyword evidence="5" id="KW-0547">Nucleotide-binding</keyword>
<evidence type="ECO:0000256" key="4">
    <source>
        <dbReference type="ARBA" id="ARBA00022679"/>
    </source>
</evidence>
<reference evidence="11" key="2">
    <citation type="submission" date="2020-09" db="EMBL/GenBank/DDBJ databases">
        <authorList>
            <person name="Sun Q."/>
            <person name="Kim S."/>
        </authorList>
    </citation>
    <scope>NUCLEOTIDE SEQUENCE</scope>
    <source>
        <strain evidence="11">KCTC 42731</strain>
    </source>
</reference>
<dbReference type="SUPFAM" id="SSF47384">
    <property type="entry name" value="Homodimeric domain of signal transducing histidine kinase"/>
    <property type="match status" value="1"/>
</dbReference>
<dbReference type="EC" id="2.7.13.3" evidence="2"/>
<name>A0A919BLX3_9GAMM</name>
<keyword evidence="12" id="KW-1185">Reference proteome</keyword>
<keyword evidence="4" id="KW-0808">Transferase</keyword>
<dbReference type="InterPro" id="IPR004358">
    <property type="entry name" value="Sig_transdc_His_kin-like_C"/>
</dbReference>
<dbReference type="RefSeq" id="WP_189772539.1">
    <property type="nucleotide sequence ID" value="NZ_BNCK01000007.1"/>
</dbReference>
<keyword evidence="9" id="KW-0472">Membrane</keyword>
<keyword evidence="9" id="KW-1133">Transmembrane helix</keyword>
<feature type="domain" description="Histidine kinase" evidence="10">
    <location>
        <begin position="231"/>
        <end position="429"/>
    </location>
</feature>
<sequence length="429" mass="48390">MSHENGLIACLAAVVFTILALSAALCYQLGWASLSIITLVFFISYPLIWLSWRCYQFWRNNIMQLTIYSQTLREGASNVQFKKQHSANLLYELQKEIVNLAQAQNQFKNECHSTDNVLSYMLDTWPVPVCLFDDKLTLIYRNQAMNEQLKRPLLIGSSAKELGFTEQNGQLSHVSFSPNKTSSNQTWQTQTIQYSSSTHQNESKHWLFTAFNVTALLQQKQSLTQQNLVRVLSHELRNSLTPMYSMTDTLLSQELLPEQQTRKVMARIQQRSKRLLSFIDEYAKLSHLPTVSPHWFSLRELLDETKAMAPRSIELNFHGNEQCFADSKQLAQVLINLFKNAAEACTNGSCVVSVTALTLPKMQTITIADNGPGFANLQNVLTPFYTTKAHGSGIGLTFCAEVIANHGGQFSVENCSKSQGAKITLNLPY</sequence>
<evidence type="ECO:0000256" key="9">
    <source>
        <dbReference type="SAM" id="Phobius"/>
    </source>
</evidence>
<dbReference type="PANTHER" id="PTHR43065:SF46">
    <property type="entry name" value="C4-DICARBOXYLATE TRANSPORT SENSOR PROTEIN DCTB"/>
    <property type="match status" value="1"/>
</dbReference>
<dbReference type="AlphaFoldDB" id="A0A919BLX3"/>
<dbReference type="PRINTS" id="PR00344">
    <property type="entry name" value="BCTRLSENSOR"/>
</dbReference>
<organism evidence="11 12">
    <name type="scientific">Thalassotalea marina</name>
    <dbReference type="NCBI Taxonomy" id="1673741"/>
    <lineage>
        <taxon>Bacteria</taxon>
        <taxon>Pseudomonadati</taxon>
        <taxon>Pseudomonadota</taxon>
        <taxon>Gammaproteobacteria</taxon>
        <taxon>Alteromonadales</taxon>
        <taxon>Colwelliaceae</taxon>
        <taxon>Thalassotalea</taxon>
    </lineage>
</organism>
<comment type="catalytic activity">
    <reaction evidence="1">
        <text>ATP + protein L-histidine = ADP + protein N-phospho-L-histidine.</text>
        <dbReference type="EC" id="2.7.13.3"/>
    </reaction>
</comment>
<evidence type="ECO:0000256" key="5">
    <source>
        <dbReference type="ARBA" id="ARBA00022741"/>
    </source>
</evidence>
<dbReference type="EMBL" id="BNCK01000007">
    <property type="protein sequence ID" value="GHG00466.1"/>
    <property type="molecule type" value="Genomic_DNA"/>
</dbReference>
<evidence type="ECO:0000256" key="6">
    <source>
        <dbReference type="ARBA" id="ARBA00022777"/>
    </source>
</evidence>
<dbReference type="SMART" id="SM00388">
    <property type="entry name" value="HisKA"/>
    <property type="match status" value="1"/>
</dbReference>
<evidence type="ECO:0000256" key="2">
    <source>
        <dbReference type="ARBA" id="ARBA00012438"/>
    </source>
</evidence>
<evidence type="ECO:0000256" key="8">
    <source>
        <dbReference type="ARBA" id="ARBA00023012"/>
    </source>
</evidence>
<protein>
    <recommendedName>
        <fullName evidence="2">histidine kinase</fullName>
        <ecNumber evidence="2">2.7.13.3</ecNumber>
    </recommendedName>
</protein>
<dbReference type="SMART" id="SM00387">
    <property type="entry name" value="HATPase_c"/>
    <property type="match status" value="1"/>
</dbReference>
<evidence type="ECO:0000256" key="7">
    <source>
        <dbReference type="ARBA" id="ARBA00022840"/>
    </source>
</evidence>
<dbReference type="Gene3D" id="3.30.565.10">
    <property type="entry name" value="Histidine kinase-like ATPase, C-terminal domain"/>
    <property type="match status" value="1"/>
</dbReference>
<dbReference type="Pfam" id="PF00512">
    <property type="entry name" value="HisKA"/>
    <property type="match status" value="1"/>
</dbReference>
<dbReference type="PANTHER" id="PTHR43065">
    <property type="entry name" value="SENSOR HISTIDINE KINASE"/>
    <property type="match status" value="1"/>
</dbReference>
<keyword evidence="6 11" id="KW-0418">Kinase</keyword>
<proteinExistence type="predicted"/>
<keyword evidence="7" id="KW-0067">ATP-binding</keyword>